<dbReference type="PROSITE" id="PS00973">
    <property type="entry name" value="USP_2"/>
    <property type="match status" value="1"/>
</dbReference>
<dbReference type="InterPro" id="IPR001607">
    <property type="entry name" value="Znf_UBP"/>
</dbReference>
<evidence type="ECO:0000313" key="11">
    <source>
        <dbReference type="Proteomes" id="UP000001996"/>
    </source>
</evidence>
<comment type="similarity">
    <text evidence="5">Belongs to the peptidase C19 family.</text>
</comment>
<dbReference type="SUPFAM" id="SSF57850">
    <property type="entry name" value="RING/U-box"/>
    <property type="match status" value="1"/>
</dbReference>
<dbReference type="GeneID" id="5233313"/>
<evidence type="ECO:0000259" key="9">
    <source>
        <dbReference type="PROSITE" id="PS50271"/>
    </source>
</evidence>
<dbReference type="InterPro" id="IPR028889">
    <property type="entry name" value="USP"/>
</dbReference>
<dbReference type="FunCoup" id="A5DYC5">
    <property type="interactions" value="475"/>
</dbReference>
<dbReference type="GO" id="GO:0005829">
    <property type="term" value="C:cytosol"/>
    <property type="evidence" value="ECO:0007669"/>
    <property type="project" value="TreeGrafter"/>
</dbReference>
<dbReference type="VEuPathDB" id="FungiDB:LELG_02362"/>
<keyword evidence="3" id="KW-0862">Zinc</keyword>
<evidence type="ECO:0000259" key="8">
    <source>
        <dbReference type="PROSITE" id="PS50235"/>
    </source>
</evidence>
<dbReference type="InterPro" id="IPR001394">
    <property type="entry name" value="Peptidase_C19_UCH"/>
</dbReference>
<keyword evidence="5" id="KW-0378">Hydrolase</keyword>
<keyword evidence="2 4" id="KW-0863">Zinc-finger</keyword>
<dbReference type="EC" id="3.4.19.12" evidence="5"/>
<dbReference type="GO" id="GO:0006508">
    <property type="term" value="P:proteolysis"/>
    <property type="evidence" value="ECO:0007669"/>
    <property type="project" value="UniProtKB-KW"/>
</dbReference>
<gene>
    <name evidence="10" type="ORF">LELG_02362</name>
</gene>
<evidence type="ECO:0000256" key="6">
    <source>
        <dbReference type="SAM" id="MobiDB-lite"/>
    </source>
</evidence>
<organism evidence="10 11">
    <name type="scientific">Lodderomyces elongisporus (strain ATCC 11503 / CBS 2605 / JCM 1781 / NBRC 1676 / NRRL YB-4239)</name>
    <name type="common">Yeast</name>
    <name type="synonym">Saccharomyces elongisporus</name>
    <dbReference type="NCBI Taxonomy" id="379508"/>
    <lineage>
        <taxon>Eukaryota</taxon>
        <taxon>Fungi</taxon>
        <taxon>Dikarya</taxon>
        <taxon>Ascomycota</taxon>
        <taxon>Saccharomycotina</taxon>
        <taxon>Pichiomycetes</taxon>
        <taxon>Debaryomycetaceae</taxon>
        <taxon>Candida/Lodderomyces clade</taxon>
        <taxon>Lodderomyces</taxon>
    </lineage>
</organism>
<dbReference type="Pfam" id="PF00443">
    <property type="entry name" value="UCH"/>
    <property type="match status" value="1"/>
</dbReference>
<dbReference type="OMA" id="WLLEVDF"/>
<feature type="domain" description="USP" evidence="8">
    <location>
        <begin position="362"/>
        <end position="688"/>
    </location>
</feature>
<keyword evidence="5" id="KW-0645">Protease</keyword>
<dbReference type="HOGENOM" id="CLU_008279_11_2_1"/>
<dbReference type="GO" id="GO:0016579">
    <property type="term" value="P:protein deubiquitination"/>
    <property type="evidence" value="ECO:0007669"/>
    <property type="project" value="InterPro"/>
</dbReference>
<evidence type="ECO:0000313" key="10">
    <source>
        <dbReference type="EMBL" id="EDK44183.1"/>
    </source>
</evidence>
<name>A5DYC5_LODEL</name>
<keyword evidence="5" id="KW-0833">Ubl conjugation pathway</keyword>
<reference evidence="10 11" key="1">
    <citation type="journal article" date="2009" name="Nature">
        <title>Evolution of pathogenicity and sexual reproduction in eight Candida genomes.</title>
        <authorList>
            <person name="Butler G."/>
            <person name="Rasmussen M.D."/>
            <person name="Lin M.F."/>
            <person name="Santos M.A."/>
            <person name="Sakthikumar S."/>
            <person name="Munro C.A."/>
            <person name="Rheinbay E."/>
            <person name="Grabherr M."/>
            <person name="Forche A."/>
            <person name="Reedy J.L."/>
            <person name="Agrafioti I."/>
            <person name="Arnaud M.B."/>
            <person name="Bates S."/>
            <person name="Brown A.J."/>
            <person name="Brunke S."/>
            <person name="Costanzo M.C."/>
            <person name="Fitzpatrick D.A."/>
            <person name="de Groot P.W."/>
            <person name="Harris D."/>
            <person name="Hoyer L.L."/>
            <person name="Hube B."/>
            <person name="Klis F.M."/>
            <person name="Kodira C."/>
            <person name="Lennard N."/>
            <person name="Logue M.E."/>
            <person name="Martin R."/>
            <person name="Neiman A.M."/>
            <person name="Nikolaou E."/>
            <person name="Quail M.A."/>
            <person name="Quinn J."/>
            <person name="Santos M.C."/>
            <person name="Schmitzberger F.F."/>
            <person name="Sherlock G."/>
            <person name="Shah P."/>
            <person name="Silverstein K.A."/>
            <person name="Skrzypek M.S."/>
            <person name="Soll D."/>
            <person name="Staggs R."/>
            <person name="Stansfield I."/>
            <person name="Stumpf M.P."/>
            <person name="Sudbery P.E."/>
            <person name="Srikantha T."/>
            <person name="Zeng Q."/>
            <person name="Berman J."/>
            <person name="Berriman M."/>
            <person name="Heitman J."/>
            <person name="Gow N.A."/>
            <person name="Lorenz M.C."/>
            <person name="Birren B.W."/>
            <person name="Kellis M."/>
            <person name="Cuomo C.A."/>
        </authorList>
    </citation>
    <scope>NUCLEOTIDE SEQUENCE [LARGE SCALE GENOMIC DNA]</scope>
    <source>
        <strain evidence="11">ATCC 11503 / BCRC 21390 / CBS 2605 / JCM 1781 / NBRC 1676 / NRRL YB-4239</strain>
    </source>
</reference>
<evidence type="ECO:0000256" key="3">
    <source>
        <dbReference type="ARBA" id="ARBA00022833"/>
    </source>
</evidence>
<dbReference type="InterPro" id="IPR013083">
    <property type="entry name" value="Znf_RING/FYVE/PHD"/>
</dbReference>
<dbReference type="eggNOG" id="KOG1867">
    <property type="taxonomic scope" value="Eukaryota"/>
</dbReference>
<evidence type="ECO:0000256" key="5">
    <source>
        <dbReference type="RuleBase" id="RU366025"/>
    </source>
</evidence>
<dbReference type="Pfam" id="PF02148">
    <property type="entry name" value="zf-UBP"/>
    <property type="match status" value="1"/>
</dbReference>
<dbReference type="PROSITE" id="PS50235">
    <property type="entry name" value="USP_3"/>
    <property type="match status" value="1"/>
</dbReference>
<dbReference type="Gene3D" id="3.90.70.10">
    <property type="entry name" value="Cysteine proteinases"/>
    <property type="match status" value="1"/>
</dbReference>
<feature type="transmembrane region" description="Helical" evidence="7">
    <location>
        <begin position="43"/>
        <end position="65"/>
    </location>
</feature>
<dbReference type="GO" id="GO:0008270">
    <property type="term" value="F:zinc ion binding"/>
    <property type="evidence" value="ECO:0007669"/>
    <property type="project" value="UniProtKB-KW"/>
</dbReference>
<dbReference type="Proteomes" id="UP000001996">
    <property type="component" value="Unassembled WGS sequence"/>
</dbReference>
<feature type="compositionally biased region" description="Low complexity" evidence="6">
    <location>
        <begin position="131"/>
        <end position="156"/>
    </location>
</feature>
<dbReference type="InterPro" id="IPR018200">
    <property type="entry name" value="USP_CS"/>
</dbReference>
<dbReference type="PROSITE" id="PS50271">
    <property type="entry name" value="ZF_UBP"/>
    <property type="match status" value="1"/>
</dbReference>
<dbReference type="GO" id="GO:0004843">
    <property type="term" value="F:cysteine-type deubiquitinase activity"/>
    <property type="evidence" value="ECO:0007669"/>
    <property type="project" value="UniProtKB-UniRule"/>
</dbReference>
<dbReference type="KEGG" id="lel:PVL30_003210"/>
<dbReference type="InParanoid" id="A5DYC5"/>
<dbReference type="AlphaFoldDB" id="A5DYC5"/>
<dbReference type="SUPFAM" id="SSF54001">
    <property type="entry name" value="Cysteine proteinases"/>
    <property type="match status" value="1"/>
</dbReference>
<keyword evidence="1" id="KW-0479">Metal-binding</keyword>
<keyword evidence="7" id="KW-0812">Transmembrane</keyword>
<comment type="catalytic activity">
    <reaction evidence="5">
        <text>Thiol-dependent hydrolysis of ester, thioester, amide, peptide and isopeptide bonds formed by the C-terminal Gly of ubiquitin (a 76-residue protein attached to proteins as an intracellular targeting signal).</text>
        <dbReference type="EC" id="3.4.19.12"/>
    </reaction>
</comment>
<feature type="region of interest" description="Disordered" evidence="6">
    <location>
        <begin position="126"/>
        <end position="159"/>
    </location>
</feature>
<keyword evidence="7" id="KW-1133">Transmembrane helix</keyword>
<keyword evidence="11" id="KW-1185">Reference proteome</keyword>
<dbReference type="PANTHER" id="PTHR24006:SF937">
    <property type="entry name" value="UBIQUITIN CARBOXYL-TERMINAL HYDROLASE"/>
    <property type="match status" value="1"/>
</dbReference>
<dbReference type="InterPro" id="IPR050164">
    <property type="entry name" value="Peptidase_C19"/>
</dbReference>
<dbReference type="Gene3D" id="3.30.40.10">
    <property type="entry name" value="Zinc/RING finger domain, C3HC4 (zinc finger)"/>
    <property type="match status" value="1"/>
</dbReference>
<dbReference type="OrthoDB" id="289038at2759"/>
<dbReference type="GO" id="GO:0005634">
    <property type="term" value="C:nucleus"/>
    <property type="evidence" value="ECO:0007669"/>
    <property type="project" value="TreeGrafter"/>
</dbReference>
<dbReference type="EMBL" id="CH981526">
    <property type="protein sequence ID" value="EDK44183.1"/>
    <property type="molecule type" value="Genomic_DNA"/>
</dbReference>
<evidence type="ECO:0000256" key="1">
    <source>
        <dbReference type="ARBA" id="ARBA00022723"/>
    </source>
</evidence>
<evidence type="ECO:0000256" key="7">
    <source>
        <dbReference type="SAM" id="Phobius"/>
    </source>
</evidence>
<proteinExistence type="inferred from homology"/>
<evidence type="ECO:0000256" key="2">
    <source>
        <dbReference type="ARBA" id="ARBA00022771"/>
    </source>
</evidence>
<accession>A5DYC5</accession>
<keyword evidence="5" id="KW-0788">Thiol protease</keyword>
<protein>
    <recommendedName>
        <fullName evidence="5">Ubiquitin carboxyl-terminal hydrolase</fullName>
        <ecNumber evidence="5">3.4.19.12</ecNumber>
    </recommendedName>
</protein>
<dbReference type="PROSITE" id="PS00972">
    <property type="entry name" value="USP_1"/>
    <property type="match status" value="1"/>
</dbReference>
<sequence length="690" mass="77732">MLQGQKKKKQIKLNIRVAQVSLLQTRYPRVFTSCHFHITTIQLVTSVIFTICFLSIVFKSVFFFLSLHSIHYSFISIHSSPVKSSLYLIKLYTAFLVMSSSLTTTSQTATIESTLLKHGTLNGVVSNTKTNGSPHDSHSNGNSSSSSNNNNNNNNNHYDHPLHILHSPLVLDNYGSLSSCAHLDKVLQSRAKDTVFETYRQAVLISQPIKDTYTYKARNGGGDVIDRAALQRKQLLALKCTDCGNSQFQEVLICLQCPQVSCSQHSHGHYKELLHMFAIDSKLGLLYCLKCDGYVNSKRLNDIRCEVMGVHSLQSIEEKADDKNDVDLKQEIGKGSEENGVKENRSNQNFINPNMLATMGLKGFVNLGSTCFMSSILQTFIHNPIIRTQFFNNDNHYFNCKLLHDQEVQGSLHEGNACITCSIDKIFKDFFTMQNTEGYGMTYLLATAWYKQKSLAGFQEQDAHEFWQFLLNEFHLDHARISSVEKVCSCISHICFGFELQSCVRCECGAENITVDPPTFEMSLELTLEKENSNSITVGGCLDSFTREEILDTKISCKSCLKESGASRTLRLKTTPPVLSIQLKRFNHSISNDKSSKVEAAVDVPLFLDMNKYTINEQADNNSKPILYELFSVVCHLGLVNTGHYIVYTKNSQGRWFKFDDSVITIEDETSAISAIRSTGYLLYYILHNV</sequence>
<feature type="domain" description="UBP-type" evidence="9">
    <location>
        <begin position="212"/>
        <end position="314"/>
    </location>
</feature>
<dbReference type="PANTHER" id="PTHR24006">
    <property type="entry name" value="UBIQUITIN CARBOXYL-TERMINAL HYDROLASE"/>
    <property type="match status" value="1"/>
</dbReference>
<dbReference type="InterPro" id="IPR038765">
    <property type="entry name" value="Papain-like_cys_pep_sf"/>
</dbReference>
<evidence type="ECO:0000256" key="4">
    <source>
        <dbReference type="PROSITE-ProRule" id="PRU00502"/>
    </source>
</evidence>
<dbReference type="STRING" id="379508.A5DYC5"/>
<keyword evidence="7" id="KW-0472">Membrane</keyword>